<evidence type="ECO:0000256" key="2">
    <source>
        <dbReference type="ARBA" id="ARBA00006991"/>
    </source>
</evidence>
<evidence type="ECO:0000256" key="5">
    <source>
        <dbReference type="ARBA" id="ARBA00022771"/>
    </source>
</evidence>
<feature type="domain" description="C2H2-type" evidence="12">
    <location>
        <begin position="412"/>
        <end position="435"/>
    </location>
</feature>
<feature type="domain" description="C2H2-type" evidence="12">
    <location>
        <begin position="327"/>
        <end position="355"/>
    </location>
</feature>
<protein>
    <submittedName>
        <fullName evidence="14">Zinc finger protein 892-like</fullName>
    </submittedName>
</protein>
<dbReference type="Pfam" id="PF00096">
    <property type="entry name" value="zf-C2H2"/>
    <property type="match status" value="5"/>
</dbReference>
<dbReference type="FunFam" id="3.30.160.60:FF:002343">
    <property type="entry name" value="Zinc finger protein 33A"/>
    <property type="match status" value="1"/>
</dbReference>
<feature type="domain" description="C2H2-type" evidence="12">
    <location>
        <begin position="231"/>
        <end position="258"/>
    </location>
</feature>
<evidence type="ECO:0000256" key="9">
    <source>
        <dbReference type="ARBA" id="ARBA00023242"/>
    </source>
</evidence>
<keyword evidence="9" id="KW-0539">Nucleus</keyword>
<dbReference type="KEGG" id="bspl:129602941"/>
<feature type="domain" description="C2H2-type" evidence="12">
    <location>
        <begin position="259"/>
        <end position="286"/>
    </location>
</feature>
<keyword evidence="3" id="KW-0479">Metal-binding</keyword>
<keyword evidence="4" id="KW-0677">Repeat</keyword>
<evidence type="ECO:0000256" key="11">
    <source>
        <dbReference type="SAM" id="MobiDB-lite"/>
    </source>
</evidence>
<dbReference type="InterPro" id="IPR036236">
    <property type="entry name" value="Znf_C2H2_sf"/>
</dbReference>
<dbReference type="Gene3D" id="3.30.160.60">
    <property type="entry name" value="Classic Zinc Finger"/>
    <property type="match status" value="7"/>
</dbReference>
<dbReference type="InterPro" id="IPR013087">
    <property type="entry name" value="Znf_C2H2_type"/>
</dbReference>
<feature type="domain" description="C2H2-type" evidence="12">
    <location>
        <begin position="384"/>
        <end position="411"/>
    </location>
</feature>
<dbReference type="SUPFAM" id="SSF57667">
    <property type="entry name" value="beta-beta-alpha zinc fingers"/>
    <property type="match status" value="3"/>
</dbReference>
<feature type="domain" description="C2H2-type" evidence="12">
    <location>
        <begin position="299"/>
        <end position="326"/>
    </location>
</feature>
<evidence type="ECO:0000256" key="10">
    <source>
        <dbReference type="PROSITE-ProRule" id="PRU00042"/>
    </source>
</evidence>
<dbReference type="Pfam" id="PF13912">
    <property type="entry name" value="zf-C2H2_6"/>
    <property type="match status" value="1"/>
</dbReference>
<dbReference type="FunFam" id="3.30.160.60:FF:000193">
    <property type="entry name" value="Zinc finger protein 300"/>
    <property type="match status" value="1"/>
</dbReference>
<reference evidence="14" key="1">
    <citation type="submission" date="2025-08" db="UniProtKB">
        <authorList>
            <consortium name="RefSeq"/>
        </authorList>
    </citation>
    <scope>IDENTIFICATION</scope>
</reference>
<evidence type="ECO:0000256" key="6">
    <source>
        <dbReference type="ARBA" id="ARBA00022833"/>
    </source>
</evidence>
<name>A0A9W2XDU2_BETSP</name>
<dbReference type="SMART" id="SM00355">
    <property type="entry name" value="ZnF_C2H2"/>
    <property type="match status" value="7"/>
</dbReference>
<dbReference type="RefSeq" id="XP_055359897.1">
    <property type="nucleotide sequence ID" value="XM_055503922.1"/>
</dbReference>
<keyword evidence="6" id="KW-0862">Zinc</keyword>
<dbReference type="FunFam" id="3.30.160.60:FF:000624">
    <property type="entry name" value="zinc finger protein 697"/>
    <property type="match status" value="2"/>
</dbReference>
<dbReference type="FunFam" id="3.30.160.60:FF:001498">
    <property type="entry name" value="Zinc finger protein 404"/>
    <property type="match status" value="1"/>
</dbReference>
<dbReference type="GO" id="GO:0005634">
    <property type="term" value="C:nucleus"/>
    <property type="evidence" value="ECO:0007669"/>
    <property type="project" value="UniProtKB-SubCell"/>
</dbReference>
<keyword evidence="7" id="KW-0805">Transcription regulation</keyword>
<dbReference type="Proteomes" id="UP000515150">
    <property type="component" value="Chromosome 17"/>
</dbReference>
<accession>A0A9W2XDU2</accession>
<dbReference type="FunFam" id="3.30.160.60:FF:001270">
    <property type="entry name" value="zinc finger protein 583 isoform X1"/>
    <property type="match status" value="1"/>
</dbReference>
<dbReference type="FunFam" id="3.30.160.60:FF:000446">
    <property type="entry name" value="Zinc finger protein"/>
    <property type="match status" value="1"/>
</dbReference>
<dbReference type="PANTHER" id="PTHR24393:SF151">
    <property type="entry name" value="C2H2-TYPE DOMAIN-CONTAINING PROTEIN"/>
    <property type="match status" value="1"/>
</dbReference>
<dbReference type="Pfam" id="PF13894">
    <property type="entry name" value="zf-C2H2_4"/>
    <property type="match status" value="1"/>
</dbReference>
<keyword evidence="13" id="KW-1185">Reference proteome</keyword>
<dbReference type="OrthoDB" id="6077919at2759"/>
<evidence type="ECO:0000256" key="4">
    <source>
        <dbReference type="ARBA" id="ARBA00022737"/>
    </source>
</evidence>
<evidence type="ECO:0000256" key="8">
    <source>
        <dbReference type="ARBA" id="ARBA00023163"/>
    </source>
</evidence>
<evidence type="ECO:0000259" key="12">
    <source>
        <dbReference type="PROSITE" id="PS50157"/>
    </source>
</evidence>
<dbReference type="GO" id="GO:0000978">
    <property type="term" value="F:RNA polymerase II cis-regulatory region sequence-specific DNA binding"/>
    <property type="evidence" value="ECO:0007669"/>
    <property type="project" value="TreeGrafter"/>
</dbReference>
<evidence type="ECO:0000313" key="14">
    <source>
        <dbReference type="RefSeq" id="XP_055359897.1"/>
    </source>
</evidence>
<comment type="subcellular location">
    <subcellularLocation>
        <location evidence="1">Nucleus</location>
    </subcellularLocation>
</comment>
<keyword evidence="5 10" id="KW-0863">Zinc-finger</keyword>
<evidence type="ECO:0000256" key="7">
    <source>
        <dbReference type="ARBA" id="ARBA00023015"/>
    </source>
</evidence>
<organism evidence="13 14">
    <name type="scientific">Betta splendens</name>
    <name type="common">Siamese fighting fish</name>
    <dbReference type="NCBI Taxonomy" id="158456"/>
    <lineage>
        <taxon>Eukaryota</taxon>
        <taxon>Metazoa</taxon>
        <taxon>Chordata</taxon>
        <taxon>Craniata</taxon>
        <taxon>Vertebrata</taxon>
        <taxon>Euteleostomi</taxon>
        <taxon>Actinopterygii</taxon>
        <taxon>Neopterygii</taxon>
        <taxon>Teleostei</taxon>
        <taxon>Neoteleostei</taxon>
        <taxon>Acanthomorphata</taxon>
        <taxon>Anabantaria</taxon>
        <taxon>Anabantiformes</taxon>
        <taxon>Anabantoidei</taxon>
        <taxon>Osphronemidae</taxon>
        <taxon>Betta</taxon>
    </lineage>
</organism>
<evidence type="ECO:0000313" key="13">
    <source>
        <dbReference type="Proteomes" id="UP000515150"/>
    </source>
</evidence>
<dbReference type="GO" id="GO:0001228">
    <property type="term" value="F:DNA-binding transcription activator activity, RNA polymerase II-specific"/>
    <property type="evidence" value="ECO:0007669"/>
    <property type="project" value="TreeGrafter"/>
</dbReference>
<keyword evidence="8" id="KW-0804">Transcription</keyword>
<evidence type="ECO:0000256" key="3">
    <source>
        <dbReference type="ARBA" id="ARBA00022723"/>
    </source>
</evidence>
<gene>
    <name evidence="14" type="primary">LOC129602941</name>
</gene>
<sequence length="435" mass="49495">MVVFSQIEAGFYQVKEQKRRRNTTIKDALAPWSYRFGFVLDEQLAAVSSFERLRACVTSDEHVAPVDGAHTSHNAPVSVQRLRAFVTERLTAAAAEILGAFEKTMEEYEAEIGRQRRLLDVVWRPEVRLHRLGEFSPQHVCKEEEALIDLQLWNQDVEPGVDPLEPELPQNKDLEELHSGQKGEQLVLKQETDDVTIIPSSEESEPTSELLSNSSPTSDTNSKSHTDKKTFNCVICGKSFKYNSIFQRHLRTHTGEKPHVCDTCGKGFSESSYLKAHLKVHTAEGTFKYVNAHTDQKPLPCHTCGKRFTYLSQLKIHSRIHTGEKPYCCQTCKRAFSTKSVLTIHMRRAHTGERPYPCTSCGKRFPGYADLINHNRVHTGERPYTCETCGKTFRQGSTLHNHLKTHTGEKPYICSICGKRFLQVGNMRNHMKTHK</sequence>
<dbReference type="AlphaFoldDB" id="A0A9W2XDU2"/>
<evidence type="ECO:0000256" key="1">
    <source>
        <dbReference type="ARBA" id="ARBA00004123"/>
    </source>
</evidence>
<dbReference type="GeneID" id="129602941"/>
<feature type="region of interest" description="Disordered" evidence="11">
    <location>
        <begin position="197"/>
        <end position="226"/>
    </location>
</feature>
<proteinExistence type="inferred from homology"/>
<feature type="domain" description="C2H2-type" evidence="12">
    <location>
        <begin position="356"/>
        <end position="383"/>
    </location>
</feature>
<dbReference type="GO" id="GO:0008270">
    <property type="term" value="F:zinc ion binding"/>
    <property type="evidence" value="ECO:0007669"/>
    <property type="project" value="UniProtKB-KW"/>
</dbReference>
<dbReference type="PROSITE" id="PS50157">
    <property type="entry name" value="ZINC_FINGER_C2H2_2"/>
    <property type="match status" value="7"/>
</dbReference>
<dbReference type="PROSITE" id="PS00028">
    <property type="entry name" value="ZINC_FINGER_C2H2_1"/>
    <property type="match status" value="7"/>
</dbReference>
<feature type="compositionally biased region" description="Low complexity" evidence="11">
    <location>
        <begin position="207"/>
        <end position="218"/>
    </location>
</feature>
<comment type="similarity">
    <text evidence="2">Belongs to the krueppel C2H2-type zinc-finger protein family.</text>
</comment>
<dbReference type="PANTHER" id="PTHR24393">
    <property type="entry name" value="ZINC FINGER PROTEIN"/>
    <property type="match status" value="1"/>
</dbReference>